<gene>
    <name evidence="3" type="primary">blh_1</name>
    <name evidence="3" type="ORF">LuPra_00526</name>
</gene>
<dbReference type="InterPro" id="IPR036866">
    <property type="entry name" value="RibonucZ/Hydroxyglut_hydro"/>
</dbReference>
<dbReference type="GO" id="GO:0050313">
    <property type="term" value="F:sulfur dioxygenase activity"/>
    <property type="evidence" value="ECO:0007669"/>
    <property type="project" value="InterPro"/>
</dbReference>
<dbReference type="Pfam" id="PF00581">
    <property type="entry name" value="Rhodanese"/>
    <property type="match status" value="1"/>
</dbReference>
<dbReference type="PANTHER" id="PTHR43084">
    <property type="entry name" value="PERSULFIDE DIOXYGENASE ETHE1"/>
    <property type="match status" value="1"/>
</dbReference>
<dbReference type="SMART" id="SM00450">
    <property type="entry name" value="RHOD"/>
    <property type="match status" value="1"/>
</dbReference>
<reference evidence="4" key="2">
    <citation type="submission" date="2016-04" db="EMBL/GenBank/DDBJ databases">
        <title>First Complete Genome Sequence of a Subdivision 6 Acidobacterium.</title>
        <authorList>
            <person name="Huang S."/>
            <person name="Vieira S."/>
            <person name="Bunk B."/>
            <person name="Riedel T."/>
            <person name="Sproeer C."/>
            <person name="Overmann J."/>
        </authorList>
    </citation>
    <scope>NUCLEOTIDE SEQUENCE [LARGE SCALE GENOMIC DNA]</scope>
    <source>
        <strain evidence="4">DSM 100886 HEG_-6_39</strain>
    </source>
</reference>
<dbReference type="PANTHER" id="PTHR43084:SF1">
    <property type="entry name" value="PERSULFIDE DIOXYGENASE ETHE1, MITOCHONDRIAL"/>
    <property type="match status" value="1"/>
</dbReference>
<evidence type="ECO:0000313" key="4">
    <source>
        <dbReference type="Proteomes" id="UP000076079"/>
    </source>
</evidence>
<evidence type="ECO:0000256" key="1">
    <source>
        <dbReference type="ARBA" id="ARBA00022723"/>
    </source>
</evidence>
<keyword evidence="4" id="KW-1185">Reference proteome</keyword>
<dbReference type="CDD" id="cd07724">
    <property type="entry name" value="POD-like_MBL-fold"/>
    <property type="match status" value="1"/>
</dbReference>
<accession>A0A143PHW4</accession>
<dbReference type="Gene3D" id="3.60.15.10">
    <property type="entry name" value="Ribonuclease Z/Hydroxyacylglutathione hydrolase-like"/>
    <property type="match status" value="1"/>
</dbReference>
<dbReference type="SMART" id="SM00849">
    <property type="entry name" value="Lactamase_B"/>
    <property type="match status" value="1"/>
</dbReference>
<feature type="domain" description="Rhodanese" evidence="2">
    <location>
        <begin position="390"/>
        <end position="472"/>
    </location>
</feature>
<dbReference type="InterPro" id="IPR044528">
    <property type="entry name" value="POD-like_MBL-fold"/>
</dbReference>
<dbReference type="Proteomes" id="UP000076079">
    <property type="component" value="Chromosome"/>
</dbReference>
<dbReference type="FunFam" id="3.60.15.10:FF:000030">
    <property type="entry name" value="Metallo-beta-lactamase family protein"/>
    <property type="match status" value="1"/>
</dbReference>
<dbReference type="Gene3D" id="3.40.250.10">
    <property type="entry name" value="Rhodanese-like domain"/>
    <property type="match status" value="2"/>
</dbReference>
<dbReference type="PROSITE" id="PS50206">
    <property type="entry name" value="RHODANESE_3"/>
    <property type="match status" value="1"/>
</dbReference>
<organism evidence="3 4">
    <name type="scientific">Luteitalea pratensis</name>
    <dbReference type="NCBI Taxonomy" id="1855912"/>
    <lineage>
        <taxon>Bacteria</taxon>
        <taxon>Pseudomonadati</taxon>
        <taxon>Acidobacteriota</taxon>
        <taxon>Vicinamibacteria</taxon>
        <taxon>Vicinamibacterales</taxon>
        <taxon>Vicinamibacteraceae</taxon>
        <taxon>Luteitalea</taxon>
    </lineage>
</organism>
<dbReference type="GO" id="GO:0006749">
    <property type="term" value="P:glutathione metabolic process"/>
    <property type="evidence" value="ECO:0007669"/>
    <property type="project" value="InterPro"/>
</dbReference>
<dbReference type="EC" id="3.-.-.-" evidence="3"/>
<dbReference type="SUPFAM" id="SSF56281">
    <property type="entry name" value="Metallo-hydrolase/oxidoreductase"/>
    <property type="match status" value="1"/>
</dbReference>
<evidence type="ECO:0000259" key="2">
    <source>
        <dbReference type="PROSITE" id="PS50206"/>
    </source>
</evidence>
<dbReference type="Pfam" id="PF00753">
    <property type="entry name" value="Lactamase_B"/>
    <property type="match status" value="1"/>
</dbReference>
<dbReference type="CDD" id="cd00158">
    <property type="entry name" value="RHOD"/>
    <property type="match status" value="1"/>
</dbReference>
<dbReference type="RefSeq" id="WP_234800687.1">
    <property type="nucleotide sequence ID" value="NZ_CP015136.1"/>
</dbReference>
<keyword evidence="3" id="KW-0378">Hydrolase</keyword>
<dbReference type="InterPro" id="IPR001763">
    <property type="entry name" value="Rhodanese-like_dom"/>
</dbReference>
<dbReference type="KEGG" id="abac:LuPra_00526"/>
<dbReference type="GO" id="GO:0046872">
    <property type="term" value="F:metal ion binding"/>
    <property type="evidence" value="ECO:0007669"/>
    <property type="project" value="UniProtKB-KW"/>
</dbReference>
<protein>
    <submittedName>
        <fullName evidence="3">Beta-lactamase hydrolase-like protein</fullName>
        <ecNumber evidence="3">3.-.-.-</ecNumber>
    </submittedName>
</protein>
<dbReference type="STRING" id="1855912.LuPra_00526"/>
<reference evidence="3 4" key="1">
    <citation type="journal article" date="2016" name="Genome Announc.">
        <title>First Complete Genome Sequence of a Subdivision 6 Acidobacterium Strain.</title>
        <authorList>
            <person name="Huang S."/>
            <person name="Vieira S."/>
            <person name="Bunk B."/>
            <person name="Riedel T."/>
            <person name="Sproer C."/>
            <person name="Overmann J."/>
        </authorList>
    </citation>
    <scope>NUCLEOTIDE SEQUENCE [LARGE SCALE GENOMIC DNA]</scope>
    <source>
        <strain evidence="4">DSM 100886 HEG_-6_39</strain>
    </source>
</reference>
<dbReference type="InterPro" id="IPR001279">
    <property type="entry name" value="Metallo-B-lactamas"/>
</dbReference>
<dbReference type="GO" id="GO:0016787">
    <property type="term" value="F:hydrolase activity"/>
    <property type="evidence" value="ECO:0007669"/>
    <property type="project" value="UniProtKB-KW"/>
</dbReference>
<dbReference type="GO" id="GO:0070813">
    <property type="term" value="P:hydrogen sulfide metabolic process"/>
    <property type="evidence" value="ECO:0007669"/>
    <property type="project" value="TreeGrafter"/>
</dbReference>
<dbReference type="AlphaFoldDB" id="A0A143PHW4"/>
<dbReference type="SUPFAM" id="SSF52821">
    <property type="entry name" value="Rhodanese/Cell cycle control phosphatase"/>
    <property type="match status" value="2"/>
</dbReference>
<dbReference type="InterPro" id="IPR036873">
    <property type="entry name" value="Rhodanese-like_dom_sf"/>
</dbReference>
<dbReference type="EMBL" id="CP015136">
    <property type="protein sequence ID" value="AMY07359.1"/>
    <property type="molecule type" value="Genomic_DNA"/>
</dbReference>
<dbReference type="InterPro" id="IPR051682">
    <property type="entry name" value="Mito_Persulfide_Diox"/>
</dbReference>
<name>A0A143PHW4_LUTPR</name>
<dbReference type="PATRIC" id="fig|1813736.3.peg.554"/>
<sequence>MTELALLFRQITDPGLSQYTYLVGCERTGEALLIDPERDIDRYDRIAAEEGMRIAVVAETHIHADFLTGVREYAERPDVRVVLSKAGPPDWQYAWIGAGHAAYTLVGDGDHFTVGSIDVEVRHTPGHTPEHIVFVVTDRGSGADIPMGVASGDFLFVGDVGRPDLLESAAGAVGSMRPAAEQLQVSLGVVSTWPDFMQVWPGHGAGSACGKALGAVPWSTIGYERRFNGALTLAAESRTGFVEAILSGQPEPPPYFARMKQLNRDGVPLLGTLPRPRELSVAETVADPSLLVLDTRADRVAFMDAHLPGSLHAPATRQFTTATGAFVEPSASIVLVALEDQLDDLARQLVRIGLDRIEGWIPVDAFDAWHAHGGATSSIVRIGFPEAVPPGTDSVWVDVRGAEEFAADHVPGAIQIAQSRLAVEYGRIPRTHPVTVHCATGGRAALASAYLQRLGFDVRYVDDDFSRWRTSN</sequence>
<evidence type="ECO:0000313" key="3">
    <source>
        <dbReference type="EMBL" id="AMY07359.1"/>
    </source>
</evidence>
<proteinExistence type="predicted"/>
<keyword evidence="1" id="KW-0479">Metal-binding</keyword>